<dbReference type="InterPro" id="IPR016181">
    <property type="entry name" value="Acyl_CoA_acyltransferase"/>
</dbReference>
<dbReference type="OrthoDB" id="9788755at2"/>
<dbReference type="PANTHER" id="PTHR43800">
    <property type="entry name" value="PEPTIDYL-LYSINE N-ACETYLTRANSFERASE YJAB"/>
    <property type="match status" value="1"/>
</dbReference>
<dbReference type="RefSeq" id="WP_114065941.1">
    <property type="nucleotide sequence ID" value="NZ_CP030850.1"/>
</dbReference>
<dbReference type="Proteomes" id="UP000251993">
    <property type="component" value="Chromosome"/>
</dbReference>
<dbReference type="EMBL" id="CP030850">
    <property type="protein sequence ID" value="AXE17155.1"/>
    <property type="molecule type" value="Genomic_DNA"/>
</dbReference>
<protein>
    <submittedName>
        <fullName evidence="4">GNAT family N-acetyltransferase</fullName>
    </submittedName>
</protein>
<evidence type="ECO:0000259" key="3">
    <source>
        <dbReference type="PROSITE" id="PS51186"/>
    </source>
</evidence>
<keyword evidence="1 4" id="KW-0808">Transferase</keyword>
<dbReference type="Gene3D" id="3.40.630.30">
    <property type="match status" value="1"/>
</dbReference>
<sequence length="151" mass="17845">MTGDYCEMIKVIERREKDIDAMRDLFLNTRVTTFSWNDKSQFNLSDFDKETENEYILVALADDDLIGFVSVWAADNFIHHLYVDEKFQNRGIGTLLLNAVLDKFSHQVRLKCDERNKKAIYFYRQKGFLEIETGQSESGTYILFEFNRKTE</sequence>
<dbReference type="PROSITE" id="PS51186">
    <property type="entry name" value="GNAT"/>
    <property type="match status" value="1"/>
</dbReference>
<keyword evidence="5" id="KW-1185">Reference proteome</keyword>
<dbReference type="KEGG" id="run:DR864_05095"/>
<evidence type="ECO:0000256" key="1">
    <source>
        <dbReference type="ARBA" id="ARBA00022679"/>
    </source>
</evidence>
<dbReference type="AlphaFoldDB" id="A0A344TET4"/>
<gene>
    <name evidence="4" type="ORF">DR864_05095</name>
</gene>
<proteinExistence type="predicted"/>
<accession>A0A344TET4</accession>
<name>A0A344TET4_9BACT</name>
<evidence type="ECO:0000313" key="4">
    <source>
        <dbReference type="EMBL" id="AXE17155.1"/>
    </source>
</evidence>
<dbReference type="SUPFAM" id="SSF55729">
    <property type="entry name" value="Acyl-CoA N-acyltransferases (Nat)"/>
    <property type="match status" value="1"/>
</dbReference>
<dbReference type="PANTHER" id="PTHR43800:SF1">
    <property type="entry name" value="PEPTIDYL-LYSINE N-ACETYLTRANSFERASE YJAB"/>
    <property type="match status" value="1"/>
</dbReference>
<evidence type="ECO:0000256" key="2">
    <source>
        <dbReference type="ARBA" id="ARBA00023315"/>
    </source>
</evidence>
<dbReference type="InterPro" id="IPR000182">
    <property type="entry name" value="GNAT_dom"/>
</dbReference>
<evidence type="ECO:0000313" key="5">
    <source>
        <dbReference type="Proteomes" id="UP000251993"/>
    </source>
</evidence>
<dbReference type="CDD" id="cd04301">
    <property type="entry name" value="NAT_SF"/>
    <property type="match status" value="1"/>
</dbReference>
<dbReference type="Pfam" id="PF00583">
    <property type="entry name" value="Acetyltransf_1"/>
    <property type="match status" value="1"/>
</dbReference>
<keyword evidence="2" id="KW-0012">Acyltransferase</keyword>
<dbReference type="GO" id="GO:0016747">
    <property type="term" value="F:acyltransferase activity, transferring groups other than amino-acyl groups"/>
    <property type="evidence" value="ECO:0007669"/>
    <property type="project" value="InterPro"/>
</dbReference>
<reference evidence="4 5" key="1">
    <citation type="submission" date="2018-07" db="EMBL/GenBank/DDBJ databases">
        <title>Genome sequencing of Runella.</title>
        <authorList>
            <person name="Baek M.-G."/>
            <person name="Yi H."/>
        </authorList>
    </citation>
    <scope>NUCLEOTIDE SEQUENCE [LARGE SCALE GENOMIC DNA]</scope>
    <source>
        <strain evidence="4 5">HYN0085</strain>
    </source>
</reference>
<organism evidence="4 5">
    <name type="scientific">Runella rosea</name>
    <dbReference type="NCBI Taxonomy" id="2259595"/>
    <lineage>
        <taxon>Bacteria</taxon>
        <taxon>Pseudomonadati</taxon>
        <taxon>Bacteroidota</taxon>
        <taxon>Cytophagia</taxon>
        <taxon>Cytophagales</taxon>
        <taxon>Spirosomataceae</taxon>
        <taxon>Runella</taxon>
    </lineage>
</organism>
<feature type="domain" description="N-acetyltransferase" evidence="3">
    <location>
        <begin position="9"/>
        <end position="151"/>
    </location>
</feature>